<sequence>MTHHTVIVAHLTRSAAAHQLMEDASATFASFDNGTRGCNGNHRRCLEWASTKDVEWAVILEDDAILCDKWADNLDQALNLAPAPILSLYLGTSYPIQWQRFIRQATTKATENNAAWIIGEQLLHAVAYAIRTEHIPNLLAHKSKAPIDEAITEWARANGHMVAYTWPSLCDHKDQPTLVTHQHANNKPRKAWQHGQPQWNTNIVRLG</sequence>
<accession>A0ABD6QU83</accession>
<dbReference type="AlphaFoldDB" id="A0ABD6QU83"/>
<dbReference type="RefSeq" id="WP_076202410.1">
    <property type="nucleotide sequence ID" value="NZ_MBER01000004.1"/>
</dbReference>
<dbReference type="InterPro" id="IPR002654">
    <property type="entry name" value="Glyco_trans_25"/>
</dbReference>
<protein>
    <recommendedName>
        <fullName evidence="1">Glycosyl transferase family 25 domain-containing protein</fullName>
    </recommendedName>
</protein>
<evidence type="ECO:0000313" key="2">
    <source>
        <dbReference type="EMBL" id="OMC52541.1"/>
    </source>
</evidence>
<comment type="caution">
    <text evidence="2">The sequence shown here is derived from an EMBL/GenBank/DDBJ whole genome shotgun (WGS) entry which is preliminary data.</text>
</comment>
<name>A0ABD6QU83_MYCFO</name>
<proteinExistence type="predicted"/>
<feature type="domain" description="Glycosyl transferase family 25" evidence="1">
    <location>
        <begin position="29"/>
        <end position="100"/>
    </location>
</feature>
<dbReference type="EMBL" id="MBER01000004">
    <property type="protein sequence ID" value="OMC52541.1"/>
    <property type="molecule type" value="Genomic_DNA"/>
</dbReference>
<evidence type="ECO:0000313" key="3">
    <source>
        <dbReference type="Proteomes" id="UP000187001"/>
    </source>
</evidence>
<dbReference type="Proteomes" id="UP000187001">
    <property type="component" value="Unassembled WGS sequence"/>
</dbReference>
<evidence type="ECO:0000259" key="1">
    <source>
        <dbReference type="Pfam" id="PF01755"/>
    </source>
</evidence>
<reference evidence="2 3" key="1">
    <citation type="submission" date="2016-07" db="EMBL/GenBank/DDBJ databases">
        <authorList>
            <person name="Sutton G."/>
            <person name="Brinkac L."/>
            <person name="Sanka R."/>
            <person name="Adams M."/>
            <person name="Lau E."/>
            <person name="Kumar A."/>
            <person name="Macaden R."/>
        </authorList>
    </citation>
    <scope>NUCLEOTIDE SEQUENCE [LARGE SCALE GENOMIC DNA]</scope>
    <source>
        <strain evidence="2 3">GA-0871</strain>
    </source>
</reference>
<organism evidence="2 3">
    <name type="scientific">Mycolicibacterium fortuitum</name>
    <name type="common">Mycobacterium fortuitum</name>
    <dbReference type="NCBI Taxonomy" id="1766"/>
    <lineage>
        <taxon>Bacteria</taxon>
        <taxon>Bacillati</taxon>
        <taxon>Actinomycetota</taxon>
        <taxon>Actinomycetes</taxon>
        <taxon>Mycobacteriales</taxon>
        <taxon>Mycobacteriaceae</taxon>
        <taxon>Mycolicibacterium</taxon>
    </lineage>
</organism>
<dbReference type="Pfam" id="PF01755">
    <property type="entry name" value="Glyco_transf_25"/>
    <property type="match status" value="1"/>
</dbReference>
<gene>
    <name evidence="2" type="ORF">A5742_16470</name>
</gene>